<reference evidence="3" key="1">
    <citation type="submission" date="2023-10" db="EMBL/GenBank/DDBJ databases">
        <authorList>
            <person name="Chen Y."/>
            <person name="Shah S."/>
            <person name="Dougan E. K."/>
            <person name="Thang M."/>
            <person name="Chan C."/>
        </authorList>
    </citation>
    <scope>NUCLEOTIDE SEQUENCE [LARGE SCALE GENOMIC DNA]</scope>
</reference>
<evidence type="ECO:0000256" key="1">
    <source>
        <dbReference type="SAM" id="MobiDB-lite"/>
    </source>
</evidence>
<comment type="caution">
    <text evidence="3">The sequence shown here is derived from an EMBL/GenBank/DDBJ whole genome shotgun (WGS) entry which is preliminary data.</text>
</comment>
<evidence type="ECO:0000313" key="4">
    <source>
        <dbReference type="Proteomes" id="UP001189429"/>
    </source>
</evidence>
<organism evidence="3 4">
    <name type="scientific">Prorocentrum cordatum</name>
    <dbReference type="NCBI Taxonomy" id="2364126"/>
    <lineage>
        <taxon>Eukaryota</taxon>
        <taxon>Sar</taxon>
        <taxon>Alveolata</taxon>
        <taxon>Dinophyceae</taxon>
        <taxon>Prorocentrales</taxon>
        <taxon>Prorocentraceae</taxon>
        <taxon>Prorocentrum</taxon>
    </lineage>
</organism>
<evidence type="ECO:0000259" key="2">
    <source>
        <dbReference type="PROSITE" id="PS50222"/>
    </source>
</evidence>
<sequence length="602" mass="66961">VDLGEFRKLVDDDSEDALFFLSDHDLEQIALTRHGRASEGGSEHDPAMVREHLVADLFASLDRNHKGSLSSEELLVLARLHMVQCDWTKEWKSIVPHGGHEISREHFSTLVSDPSEKWRHWNLTDEDVRRLTAVLQMPTREHFTVSFPKKHDQILGLVLNPKKPTAETRELQVMAVLSGSLSSDHNKGQAQEHLRIQRSDHIVMVNGLMGSALELQRELMGSDDLEVVFARDPIFIDHIAEKEGVCYVCEETIYYGERLGSGEPRKGEEVFWVCGRCLEDEGIPLSAGQLARARPQAKLHHYDSKARLLVRVLKAQHLPEIPEKGRGLCAGPDKGAWAHGADEPQPALARRPRRRPRAASAPPAPPPALGRRGASLCGSAPGVFLVQVDALVRTAAMQVVARDREDSECAGEALAKRQRQEAARPPEAIFELSTALHFVAPEGGFRGRDIHEAKVLGVRYDFRASFEWVLRASSQGRPHEEWHNVLFEGQRCTTVEQYFDVEGCRWDVRCAPCCIIVHDPAAAGWYEAWALTGFEMGSLVRVGAPDQARSVVGSVEDGRLSWEQKPAAGVVRKLQTFIAGPVDFDDDVKSGGDCDDLGDCWE</sequence>
<feature type="domain" description="EF-hand" evidence="2">
    <location>
        <begin position="49"/>
        <end position="84"/>
    </location>
</feature>
<dbReference type="InterPro" id="IPR002048">
    <property type="entry name" value="EF_hand_dom"/>
</dbReference>
<dbReference type="PROSITE" id="PS50222">
    <property type="entry name" value="EF_HAND_2"/>
    <property type="match status" value="1"/>
</dbReference>
<dbReference type="Proteomes" id="UP001189429">
    <property type="component" value="Unassembled WGS sequence"/>
</dbReference>
<protein>
    <recommendedName>
        <fullName evidence="2">EF-hand domain-containing protein</fullName>
    </recommendedName>
</protein>
<gene>
    <name evidence="3" type="ORF">PCOR1329_LOCUS28891</name>
</gene>
<keyword evidence="4" id="KW-1185">Reference proteome</keyword>
<feature type="region of interest" description="Disordered" evidence="1">
    <location>
        <begin position="324"/>
        <end position="373"/>
    </location>
</feature>
<accession>A0ABN9SGV5</accession>
<dbReference type="EMBL" id="CAUYUJ010010757">
    <property type="protein sequence ID" value="CAK0830181.1"/>
    <property type="molecule type" value="Genomic_DNA"/>
</dbReference>
<evidence type="ECO:0000313" key="3">
    <source>
        <dbReference type="EMBL" id="CAK0830181.1"/>
    </source>
</evidence>
<proteinExistence type="predicted"/>
<name>A0ABN9SGV5_9DINO</name>
<feature type="non-terminal residue" evidence="3">
    <location>
        <position position="1"/>
    </location>
</feature>